<evidence type="ECO:0000313" key="5">
    <source>
        <dbReference type="EMBL" id="TFY59360.1"/>
    </source>
</evidence>
<feature type="non-terminal residue" evidence="5">
    <location>
        <position position="465"/>
    </location>
</feature>
<sequence>MGIYIWAAAVASLILALYLYIRSNDAKLTTLPKDLAAAFSPHRLTPEDAREAAEELAKAPISVDAVLPPKTGRRYIVVGGAGFLGGWIVCHLLRRGEDPRHIRVLDIRLPTRPDLTTGPAEDVDFRQVDILDRDAVDAAFHAPWPSTGETAVETTVFHTAASIRFYERHPVLQHLSDKVNVQGVQNIIDAARSIGTSILVYTSSGSISVRRSRFWLWPWQKEPEFFTQVITDDDNIIPKRHEHTFSNYAASKIKGEKLIRAANGTPSGAGVLLTGSIRPGNGVYGPGGDILCGAYIARQVNRTFIGSILQNFIYVENCSLAHLCYEARLLETAQGSPNPNPNLGGQAFCVTDAGPPVTYGDVYTTLNTLTDGLTVFHEMSATDMLLLAHVFELVHLAHMLLRQSSSAMLRSLAPLVPQLNGDLVTLQPSLFALTMVHLIWDDSRARAPPEKGGLGICAAVDDAAG</sequence>
<feature type="transmembrane region" description="Helical" evidence="3">
    <location>
        <begin position="75"/>
        <end position="93"/>
    </location>
</feature>
<evidence type="ECO:0000256" key="1">
    <source>
        <dbReference type="ARBA" id="ARBA00023002"/>
    </source>
</evidence>
<gene>
    <name evidence="5" type="ORF">EVG20_g7824</name>
</gene>
<dbReference type="Pfam" id="PF01073">
    <property type="entry name" value="3Beta_HSD"/>
    <property type="match status" value="1"/>
</dbReference>
<dbReference type="PANTHER" id="PTHR10366">
    <property type="entry name" value="NAD DEPENDENT EPIMERASE/DEHYDRATASE"/>
    <property type="match status" value="1"/>
</dbReference>
<feature type="transmembrane region" description="Helical" evidence="3">
    <location>
        <begin position="5"/>
        <end position="21"/>
    </location>
</feature>
<dbReference type="GO" id="GO:0000252">
    <property type="term" value="F:3-beta-hydroxysteroid dehydrogenase [NAD(P)+]/C4-decarboxylase activity"/>
    <property type="evidence" value="ECO:0007669"/>
    <property type="project" value="TreeGrafter"/>
</dbReference>
<keyword evidence="3" id="KW-1133">Transmembrane helix</keyword>
<dbReference type="PANTHER" id="PTHR10366:SF447">
    <property type="entry name" value="HYDROXYSTEROID DEHYDROGENASE_ISOMERASE FAMILY PROTEIN, PUTATIVE (AFU_ORTHOLOGUE AFUA_1G06450)-RELATED"/>
    <property type="match status" value="1"/>
</dbReference>
<dbReference type="Proteomes" id="UP000298327">
    <property type="component" value="Unassembled WGS sequence"/>
</dbReference>
<dbReference type="SUPFAM" id="SSF51735">
    <property type="entry name" value="NAD(P)-binding Rossmann-fold domains"/>
    <property type="match status" value="1"/>
</dbReference>
<dbReference type="InterPro" id="IPR036291">
    <property type="entry name" value="NAD(P)-bd_dom_sf"/>
</dbReference>
<reference evidence="5 6" key="1">
    <citation type="submission" date="2019-02" db="EMBL/GenBank/DDBJ databases">
        <title>Genome sequencing of the rare red list fungi Dentipellis fragilis.</title>
        <authorList>
            <person name="Buettner E."/>
            <person name="Kellner H."/>
        </authorList>
    </citation>
    <scope>NUCLEOTIDE SEQUENCE [LARGE SCALE GENOMIC DNA]</scope>
    <source>
        <strain evidence="5 6">DSM 105465</strain>
    </source>
</reference>
<name>A0A4Y9YBE9_9AGAM</name>
<proteinExistence type="inferred from homology"/>
<dbReference type="OrthoDB" id="10058185at2759"/>
<evidence type="ECO:0000313" key="6">
    <source>
        <dbReference type="Proteomes" id="UP000298327"/>
    </source>
</evidence>
<protein>
    <recommendedName>
        <fullName evidence="4">3-beta hydroxysteroid dehydrogenase/isomerase domain-containing protein</fullName>
    </recommendedName>
</protein>
<evidence type="ECO:0000256" key="3">
    <source>
        <dbReference type="SAM" id="Phobius"/>
    </source>
</evidence>
<keyword evidence="6" id="KW-1185">Reference proteome</keyword>
<dbReference type="InterPro" id="IPR050425">
    <property type="entry name" value="NAD(P)_dehydrat-like"/>
</dbReference>
<dbReference type="AlphaFoldDB" id="A0A4Y9YBE9"/>
<accession>A0A4Y9YBE9</accession>
<dbReference type="EMBL" id="SEOQ01000624">
    <property type="protein sequence ID" value="TFY59360.1"/>
    <property type="molecule type" value="Genomic_DNA"/>
</dbReference>
<evidence type="ECO:0000256" key="2">
    <source>
        <dbReference type="ARBA" id="ARBA00023445"/>
    </source>
</evidence>
<dbReference type="Gene3D" id="3.40.50.720">
    <property type="entry name" value="NAD(P)-binding Rossmann-like Domain"/>
    <property type="match status" value="1"/>
</dbReference>
<organism evidence="5 6">
    <name type="scientific">Dentipellis fragilis</name>
    <dbReference type="NCBI Taxonomy" id="205917"/>
    <lineage>
        <taxon>Eukaryota</taxon>
        <taxon>Fungi</taxon>
        <taxon>Dikarya</taxon>
        <taxon>Basidiomycota</taxon>
        <taxon>Agaricomycotina</taxon>
        <taxon>Agaricomycetes</taxon>
        <taxon>Russulales</taxon>
        <taxon>Hericiaceae</taxon>
        <taxon>Dentipellis</taxon>
    </lineage>
</organism>
<keyword evidence="3" id="KW-0812">Transmembrane</keyword>
<comment type="caution">
    <text evidence="5">The sequence shown here is derived from an EMBL/GenBank/DDBJ whole genome shotgun (WGS) entry which is preliminary data.</text>
</comment>
<evidence type="ECO:0000259" key="4">
    <source>
        <dbReference type="Pfam" id="PF01073"/>
    </source>
</evidence>
<comment type="similarity">
    <text evidence="2">Belongs to the NAD(P)-dependent epimerase/dehydratase family. Dihydroflavonol-4-reductase subfamily.</text>
</comment>
<feature type="domain" description="3-beta hydroxysteroid dehydrogenase/isomerase" evidence="4">
    <location>
        <begin position="76"/>
        <end position="366"/>
    </location>
</feature>
<dbReference type="GO" id="GO:0005783">
    <property type="term" value="C:endoplasmic reticulum"/>
    <property type="evidence" value="ECO:0007669"/>
    <property type="project" value="TreeGrafter"/>
</dbReference>
<dbReference type="STRING" id="205917.A0A4Y9YBE9"/>
<keyword evidence="1" id="KW-0560">Oxidoreductase</keyword>
<dbReference type="GO" id="GO:0006696">
    <property type="term" value="P:ergosterol biosynthetic process"/>
    <property type="evidence" value="ECO:0007669"/>
    <property type="project" value="TreeGrafter"/>
</dbReference>
<keyword evidence="3" id="KW-0472">Membrane</keyword>
<dbReference type="InterPro" id="IPR002225">
    <property type="entry name" value="3Beta_OHSteriod_DH/Estase"/>
</dbReference>